<dbReference type="InterPro" id="IPR011105">
    <property type="entry name" value="Cell_wall_hydrolase_SleB"/>
</dbReference>
<comment type="caution">
    <text evidence="2">The sequence shown here is derived from an EMBL/GenBank/DDBJ whole genome shotgun (WGS) entry which is preliminary data.</text>
</comment>
<evidence type="ECO:0000259" key="1">
    <source>
        <dbReference type="Pfam" id="PF07486"/>
    </source>
</evidence>
<dbReference type="InterPro" id="IPR042047">
    <property type="entry name" value="SleB_dom1"/>
</dbReference>
<feature type="domain" description="Cell wall hydrolase SleB" evidence="1">
    <location>
        <begin position="49"/>
        <end position="164"/>
    </location>
</feature>
<dbReference type="EMBL" id="LAZR01048282">
    <property type="protein sequence ID" value="KKK92277.1"/>
    <property type="molecule type" value="Genomic_DNA"/>
</dbReference>
<dbReference type="Pfam" id="PF07486">
    <property type="entry name" value="Hydrolase_2"/>
    <property type="match status" value="1"/>
</dbReference>
<evidence type="ECO:0000313" key="2">
    <source>
        <dbReference type="EMBL" id="KKK92277.1"/>
    </source>
</evidence>
<gene>
    <name evidence="2" type="ORF">LCGC14_2704570</name>
</gene>
<feature type="non-terminal residue" evidence="2">
    <location>
        <position position="1"/>
    </location>
</feature>
<dbReference type="Gene3D" id="1.10.10.2520">
    <property type="entry name" value="Cell wall hydrolase SleB, domain 1"/>
    <property type="match status" value="1"/>
</dbReference>
<sequence>GAEVKATLLVLALLLVPYKLSEGLIQMLNIERTSELFLLAATVAMEAEGESYKGKLGVAYVIMNRSNNRVPFKSISDVVLDPYDFSAWNTKGGRQLALDTIAHRIWLDSEKAAASAYYGIEKDPTFGAKHYLNVPLTRKLRGGSLPTWLIAMKRTTKIGLHTFYKEVK</sequence>
<protein>
    <recommendedName>
        <fullName evidence="1">Cell wall hydrolase SleB domain-containing protein</fullName>
    </recommendedName>
</protein>
<dbReference type="AlphaFoldDB" id="A0A0F8ZEL5"/>
<name>A0A0F8ZEL5_9ZZZZ</name>
<accession>A0A0F8ZEL5</accession>
<reference evidence="2" key="1">
    <citation type="journal article" date="2015" name="Nature">
        <title>Complex archaea that bridge the gap between prokaryotes and eukaryotes.</title>
        <authorList>
            <person name="Spang A."/>
            <person name="Saw J.H."/>
            <person name="Jorgensen S.L."/>
            <person name="Zaremba-Niedzwiedzka K."/>
            <person name="Martijn J."/>
            <person name="Lind A.E."/>
            <person name="van Eijk R."/>
            <person name="Schleper C."/>
            <person name="Guy L."/>
            <person name="Ettema T.J."/>
        </authorList>
    </citation>
    <scope>NUCLEOTIDE SEQUENCE</scope>
</reference>
<organism evidence="2">
    <name type="scientific">marine sediment metagenome</name>
    <dbReference type="NCBI Taxonomy" id="412755"/>
    <lineage>
        <taxon>unclassified sequences</taxon>
        <taxon>metagenomes</taxon>
        <taxon>ecological metagenomes</taxon>
    </lineage>
</organism>
<proteinExistence type="predicted"/>
<dbReference type="GO" id="GO:0016787">
    <property type="term" value="F:hydrolase activity"/>
    <property type="evidence" value="ECO:0007669"/>
    <property type="project" value="InterPro"/>
</dbReference>